<evidence type="ECO:0000313" key="2">
    <source>
        <dbReference type="Proteomes" id="UP000183255"/>
    </source>
</evidence>
<name>A0A1G8RHA0_9CLOT</name>
<sequence length="120" mass="13390">MELCSLDSRGSLGFYEKNINLAMNFLNTGKCSAKNAFETANHFNLIRDAFSQITPSNTVYDKNNRSIEAPWSSNLSGIDTACGNLYTTSDGKDLLFEVVSILTYAYYMEVDVICQGWTDN</sequence>
<dbReference type="AlphaFoldDB" id="A0A1G8RHA0"/>
<organism evidence="1 2">
    <name type="scientific">Proteiniclasticum ruminis</name>
    <dbReference type="NCBI Taxonomy" id="398199"/>
    <lineage>
        <taxon>Bacteria</taxon>
        <taxon>Bacillati</taxon>
        <taxon>Bacillota</taxon>
        <taxon>Clostridia</taxon>
        <taxon>Eubacteriales</taxon>
        <taxon>Clostridiaceae</taxon>
        <taxon>Proteiniclasticum</taxon>
    </lineage>
</organism>
<evidence type="ECO:0000313" key="1">
    <source>
        <dbReference type="EMBL" id="SDJ15875.1"/>
    </source>
</evidence>
<dbReference type="InterPro" id="IPR028185">
    <property type="entry name" value="Imm70"/>
</dbReference>
<reference evidence="1 2" key="1">
    <citation type="submission" date="2016-10" db="EMBL/GenBank/DDBJ databases">
        <authorList>
            <person name="de Groot N.N."/>
        </authorList>
    </citation>
    <scope>NUCLEOTIDE SEQUENCE [LARGE SCALE GENOMIC DNA]</scope>
    <source>
        <strain evidence="1 2">CGMCC 1.5058</strain>
    </source>
</reference>
<accession>A0A1G8RHA0</accession>
<dbReference type="RefSeq" id="WP_031577223.1">
    <property type="nucleotide sequence ID" value="NZ_FNDZ01000008.1"/>
</dbReference>
<dbReference type="EMBL" id="FNDZ01000008">
    <property type="protein sequence ID" value="SDJ15875.1"/>
    <property type="molecule type" value="Genomic_DNA"/>
</dbReference>
<gene>
    <name evidence="1" type="ORF">SAMN05421804_10886</name>
</gene>
<protein>
    <submittedName>
        <fullName evidence="1">Immunity protein 70</fullName>
    </submittedName>
</protein>
<dbReference type="Proteomes" id="UP000183255">
    <property type="component" value="Unassembled WGS sequence"/>
</dbReference>
<dbReference type="Pfam" id="PF15601">
    <property type="entry name" value="Imm70"/>
    <property type="match status" value="1"/>
</dbReference>
<proteinExistence type="predicted"/>